<dbReference type="GO" id="GO:0006631">
    <property type="term" value="P:fatty acid metabolic process"/>
    <property type="evidence" value="ECO:0007669"/>
    <property type="project" value="TreeGrafter"/>
</dbReference>
<reference evidence="5 6" key="1">
    <citation type="journal article" date="2015" name="Genome Announc.">
        <title>Expanding the biotechnology potential of lactobacilli through comparative genomics of 213 strains and associated genera.</title>
        <authorList>
            <person name="Sun Z."/>
            <person name="Harris H.M."/>
            <person name="McCann A."/>
            <person name="Guo C."/>
            <person name="Argimon S."/>
            <person name="Zhang W."/>
            <person name="Yang X."/>
            <person name="Jeffery I.B."/>
            <person name="Cooney J.C."/>
            <person name="Kagawa T.F."/>
            <person name="Liu W."/>
            <person name="Song Y."/>
            <person name="Salvetti E."/>
            <person name="Wrobel A."/>
            <person name="Rasinkangas P."/>
            <person name="Parkhill J."/>
            <person name="Rea M.C."/>
            <person name="O'Sullivan O."/>
            <person name="Ritari J."/>
            <person name="Douillard F.P."/>
            <person name="Paul Ross R."/>
            <person name="Yang R."/>
            <person name="Briner A.E."/>
            <person name="Felis G.E."/>
            <person name="de Vos W.M."/>
            <person name="Barrangou R."/>
            <person name="Klaenhammer T.R."/>
            <person name="Caufield P.W."/>
            <person name="Cui Y."/>
            <person name="Zhang H."/>
            <person name="O'Toole P.W."/>
        </authorList>
    </citation>
    <scope>NUCLEOTIDE SEQUENCE [LARGE SCALE GENOMIC DNA]</scope>
    <source>
        <strain evidence="5 6">DSM 13343</strain>
    </source>
</reference>
<dbReference type="SUPFAM" id="SSF56801">
    <property type="entry name" value="Acetyl-CoA synthetase-like"/>
    <property type="match status" value="1"/>
</dbReference>
<dbReference type="InterPro" id="IPR000873">
    <property type="entry name" value="AMP-dep_synth/lig_dom"/>
</dbReference>
<evidence type="ECO:0000256" key="2">
    <source>
        <dbReference type="ARBA" id="ARBA00022598"/>
    </source>
</evidence>
<dbReference type="OrthoDB" id="9762242at2"/>
<dbReference type="Proteomes" id="UP000051790">
    <property type="component" value="Unassembled WGS sequence"/>
</dbReference>
<gene>
    <name evidence="5" type="ORF">FD01_GL000271</name>
</gene>
<dbReference type="Gene3D" id="3.40.50.12780">
    <property type="entry name" value="N-terminal domain of ligase-like"/>
    <property type="match status" value="1"/>
</dbReference>
<keyword evidence="6" id="KW-1185">Reference proteome</keyword>
<organism evidence="5 6">
    <name type="scientific">Lacticaseibacillus manihotivorans DSM 13343 = JCM 12514</name>
    <dbReference type="NCBI Taxonomy" id="1423769"/>
    <lineage>
        <taxon>Bacteria</taxon>
        <taxon>Bacillati</taxon>
        <taxon>Bacillota</taxon>
        <taxon>Bacilli</taxon>
        <taxon>Lactobacillales</taxon>
        <taxon>Lactobacillaceae</taxon>
        <taxon>Lacticaseibacillus</taxon>
    </lineage>
</organism>
<dbReference type="AlphaFoldDB" id="A0A0R1RFU5"/>
<accession>A0A0R1RFU5</accession>
<dbReference type="PANTHER" id="PTHR43201">
    <property type="entry name" value="ACYL-COA SYNTHETASE"/>
    <property type="match status" value="1"/>
</dbReference>
<feature type="domain" description="AMP-dependent synthetase/ligase" evidence="3">
    <location>
        <begin position="15"/>
        <end position="367"/>
    </location>
</feature>
<sequence length="510" mass="56588">MTKLTTLLSNQLKNNQTRNIIKDAAMDRWFTGAELQQDVDQLQNLFTAMNLGRGDVVLVCLENSAVFPVINQAAWNLGIIVHPISPTTPIAGLKADWNQFQYPLVLTTDALAEAWTDARFAKSPLKVNTAKMQVIADTKQLEHRTDVDHSEVQDEDLGLILNTSGTTGKPKRVGLSHRIMLNAATHDAESNHMTEADTAMIMMPMFHINAQVMSTLSSRVANARILVTPKFSASRFWQQVADNHVTWVSVVPTIVSFLLLNEKANAAYGRLQSQINLRFVRSSSFALPEERLRAFQDRFHTLIIEGYGMTEASSQCTTNPHDAPKIGSAGLPFGTDVKILIADHFTDAPGALGEIAIKGDHVITHYLDDEKPESFKDGWFLTGDLGYFDEDGYLFVKGRKKEIISRGGEKVAPAHVESVLSELPFIEQQAVIGMPDDLYGEEVTAVLVSTTPGLNEAEQREEILDFGRSHLAKFEAPTRVEFVREFPRNTTGKILRPQLREQLLSVGAHS</sequence>
<dbReference type="InterPro" id="IPR045851">
    <property type="entry name" value="AMP-bd_C_sf"/>
</dbReference>
<dbReference type="PANTHER" id="PTHR43201:SF5">
    <property type="entry name" value="MEDIUM-CHAIN ACYL-COA LIGASE ACSF2, MITOCHONDRIAL"/>
    <property type="match status" value="1"/>
</dbReference>
<evidence type="ECO:0000259" key="4">
    <source>
        <dbReference type="Pfam" id="PF13193"/>
    </source>
</evidence>
<dbReference type="GO" id="GO:0031956">
    <property type="term" value="F:medium-chain fatty acid-CoA ligase activity"/>
    <property type="evidence" value="ECO:0007669"/>
    <property type="project" value="TreeGrafter"/>
</dbReference>
<keyword evidence="2" id="KW-0436">Ligase</keyword>
<name>A0A0R1RFU5_9LACO</name>
<feature type="domain" description="AMP-binding enzyme C-terminal" evidence="4">
    <location>
        <begin position="416"/>
        <end position="493"/>
    </location>
</feature>
<dbReference type="InterPro" id="IPR020845">
    <property type="entry name" value="AMP-binding_CS"/>
</dbReference>
<evidence type="ECO:0000313" key="6">
    <source>
        <dbReference type="Proteomes" id="UP000051790"/>
    </source>
</evidence>
<evidence type="ECO:0000259" key="3">
    <source>
        <dbReference type="Pfam" id="PF00501"/>
    </source>
</evidence>
<evidence type="ECO:0000256" key="1">
    <source>
        <dbReference type="ARBA" id="ARBA00006432"/>
    </source>
</evidence>
<evidence type="ECO:0000313" key="5">
    <source>
        <dbReference type="EMBL" id="KRL53594.1"/>
    </source>
</evidence>
<protein>
    <submittedName>
        <fullName evidence="5">Acyl-CoA synthetase family protein</fullName>
    </submittedName>
</protein>
<comment type="similarity">
    <text evidence="1">Belongs to the ATP-dependent AMP-binding enzyme family.</text>
</comment>
<dbReference type="EMBL" id="AZEU01000011">
    <property type="protein sequence ID" value="KRL53594.1"/>
    <property type="molecule type" value="Genomic_DNA"/>
</dbReference>
<dbReference type="Pfam" id="PF00501">
    <property type="entry name" value="AMP-binding"/>
    <property type="match status" value="1"/>
</dbReference>
<proteinExistence type="inferred from homology"/>
<dbReference type="PROSITE" id="PS00455">
    <property type="entry name" value="AMP_BINDING"/>
    <property type="match status" value="1"/>
</dbReference>
<dbReference type="InterPro" id="IPR025110">
    <property type="entry name" value="AMP-bd_C"/>
</dbReference>
<dbReference type="InterPro" id="IPR042099">
    <property type="entry name" value="ANL_N_sf"/>
</dbReference>
<comment type="caution">
    <text evidence="5">The sequence shown here is derived from an EMBL/GenBank/DDBJ whole genome shotgun (WGS) entry which is preliminary data.</text>
</comment>
<dbReference type="Gene3D" id="3.30.300.30">
    <property type="match status" value="1"/>
</dbReference>
<dbReference type="PATRIC" id="fig|1423769.4.peg.293"/>
<dbReference type="RefSeq" id="WP_056962259.1">
    <property type="nucleotide sequence ID" value="NZ_AZEU01000011.1"/>
</dbReference>
<dbReference type="Pfam" id="PF13193">
    <property type="entry name" value="AMP-binding_C"/>
    <property type="match status" value="1"/>
</dbReference>